<keyword evidence="1" id="KW-1133">Transmembrane helix</keyword>
<name>A0A6C0DPC0_9ZZZZ</name>
<reference evidence="2" key="1">
    <citation type="journal article" date="2020" name="Nature">
        <title>Giant virus diversity and host interactions through global metagenomics.</title>
        <authorList>
            <person name="Schulz F."/>
            <person name="Roux S."/>
            <person name="Paez-Espino D."/>
            <person name="Jungbluth S."/>
            <person name="Walsh D.A."/>
            <person name="Denef V.J."/>
            <person name="McMahon K.D."/>
            <person name="Konstantinidis K.T."/>
            <person name="Eloe-Fadrosh E.A."/>
            <person name="Kyrpides N.C."/>
            <person name="Woyke T."/>
        </authorList>
    </citation>
    <scope>NUCLEOTIDE SEQUENCE</scope>
    <source>
        <strain evidence="2">GVMAG-M-3300023174-46</strain>
    </source>
</reference>
<proteinExistence type="predicted"/>
<feature type="transmembrane region" description="Helical" evidence="1">
    <location>
        <begin position="233"/>
        <end position="253"/>
    </location>
</feature>
<dbReference type="InterPro" id="IPR013320">
    <property type="entry name" value="ConA-like_dom_sf"/>
</dbReference>
<keyword evidence="1" id="KW-0472">Membrane</keyword>
<protein>
    <recommendedName>
        <fullName evidence="3">LamG-like jellyroll fold domain-containing protein</fullName>
    </recommendedName>
</protein>
<keyword evidence="1" id="KW-0812">Transmembrane</keyword>
<dbReference type="AlphaFoldDB" id="A0A6C0DPC0"/>
<sequence>MENQQNPSIYPQMVSAIVQTIVIFVLYLSIESLYNSYLGYNTSRVAVYPVTGGSSGGNVKIFSQDPNNANSLLLPHSENQLTGIEFSYTTFLYISQDTDSNTEGWKSVFYKGYDSLPFPLCGPGVFISSMSEVNTGPILRVVMNTYDCWFNTVDVHQVPFRKWIHLGIVLKNNSLEVYIDGNLANKKSFNGTLPYQNYQELVLFPNVQTSPPCDWKSDAQTGVRKAIPVGDNFIINGCFSGFISNLFYFSYALTYSELNAMMTMGPSSTMDTTGMDLPPYLIDTWWTQRKGEANF</sequence>
<evidence type="ECO:0008006" key="3">
    <source>
        <dbReference type="Google" id="ProtNLM"/>
    </source>
</evidence>
<feature type="transmembrane region" description="Helical" evidence="1">
    <location>
        <begin position="12"/>
        <end position="30"/>
    </location>
</feature>
<dbReference type="SUPFAM" id="SSF49899">
    <property type="entry name" value="Concanavalin A-like lectins/glucanases"/>
    <property type="match status" value="1"/>
</dbReference>
<dbReference type="Gene3D" id="2.60.120.200">
    <property type="match status" value="1"/>
</dbReference>
<dbReference type="EMBL" id="MN739654">
    <property type="protein sequence ID" value="QHT18321.1"/>
    <property type="molecule type" value="Genomic_DNA"/>
</dbReference>
<evidence type="ECO:0000256" key="1">
    <source>
        <dbReference type="SAM" id="Phobius"/>
    </source>
</evidence>
<evidence type="ECO:0000313" key="2">
    <source>
        <dbReference type="EMBL" id="QHT18321.1"/>
    </source>
</evidence>
<organism evidence="2">
    <name type="scientific">viral metagenome</name>
    <dbReference type="NCBI Taxonomy" id="1070528"/>
    <lineage>
        <taxon>unclassified sequences</taxon>
        <taxon>metagenomes</taxon>
        <taxon>organismal metagenomes</taxon>
    </lineage>
</organism>
<accession>A0A6C0DPC0</accession>